<proteinExistence type="predicted"/>
<feature type="region of interest" description="Disordered" evidence="1">
    <location>
        <begin position="1"/>
        <end position="63"/>
    </location>
</feature>
<dbReference type="Proteomes" id="UP000023152">
    <property type="component" value="Unassembled WGS sequence"/>
</dbReference>
<protein>
    <submittedName>
        <fullName evidence="2">NDT80/PhoG-like protein</fullName>
    </submittedName>
</protein>
<dbReference type="EMBL" id="ASPP01006229">
    <property type="protein sequence ID" value="ETO29142.1"/>
    <property type="molecule type" value="Genomic_DNA"/>
</dbReference>
<gene>
    <name evidence="2" type="ORF">RFI_07984</name>
</gene>
<feature type="compositionally biased region" description="Gly residues" evidence="1">
    <location>
        <begin position="40"/>
        <end position="58"/>
    </location>
</feature>
<organism evidence="2 3">
    <name type="scientific">Reticulomyxa filosa</name>
    <dbReference type="NCBI Taxonomy" id="46433"/>
    <lineage>
        <taxon>Eukaryota</taxon>
        <taxon>Sar</taxon>
        <taxon>Rhizaria</taxon>
        <taxon>Retaria</taxon>
        <taxon>Foraminifera</taxon>
        <taxon>Monothalamids</taxon>
        <taxon>Reticulomyxidae</taxon>
        <taxon>Reticulomyxa</taxon>
    </lineage>
</organism>
<feature type="compositionally biased region" description="Acidic residues" evidence="1">
    <location>
        <begin position="184"/>
        <end position="205"/>
    </location>
</feature>
<name>X6NV38_RETFI</name>
<dbReference type="AlphaFoldDB" id="X6NV38"/>
<accession>X6NV38</accession>
<keyword evidence="3" id="KW-1185">Reference proteome</keyword>
<feature type="region of interest" description="Disordered" evidence="1">
    <location>
        <begin position="179"/>
        <end position="247"/>
    </location>
</feature>
<comment type="caution">
    <text evidence="2">The sequence shown here is derived from an EMBL/GenBank/DDBJ whole genome shotgun (WGS) entry which is preliminary data.</text>
</comment>
<feature type="non-terminal residue" evidence="2">
    <location>
        <position position="1"/>
    </location>
</feature>
<evidence type="ECO:0000313" key="2">
    <source>
        <dbReference type="EMBL" id="ETO29142.1"/>
    </source>
</evidence>
<reference evidence="2 3" key="1">
    <citation type="journal article" date="2013" name="Curr. Biol.">
        <title>The Genome of the Foraminiferan Reticulomyxa filosa.</title>
        <authorList>
            <person name="Glockner G."/>
            <person name="Hulsmann N."/>
            <person name="Schleicher M."/>
            <person name="Noegel A.A."/>
            <person name="Eichinger L."/>
            <person name="Gallinger C."/>
            <person name="Pawlowski J."/>
            <person name="Sierra R."/>
            <person name="Euteneuer U."/>
            <person name="Pillet L."/>
            <person name="Moustafa A."/>
            <person name="Platzer M."/>
            <person name="Groth M."/>
            <person name="Szafranski K."/>
            <person name="Schliwa M."/>
        </authorList>
    </citation>
    <scope>NUCLEOTIDE SEQUENCE [LARGE SCALE GENOMIC DNA]</scope>
</reference>
<feature type="compositionally biased region" description="Low complexity" evidence="1">
    <location>
        <begin position="206"/>
        <end position="247"/>
    </location>
</feature>
<evidence type="ECO:0000256" key="1">
    <source>
        <dbReference type="SAM" id="MobiDB-lite"/>
    </source>
</evidence>
<feature type="non-terminal residue" evidence="2">
    <location>
        <position position="277"/>
    </location>
</feature>
<sequence length="277" mass="29710">SKDEKSASQSPPHLLSVDFSGGANDHDGVIRSVSPRSVNGDGGVSGNGRGGGGGGGGGHKIHIQSMSVNQDPTHHPTSKMGPIGGSVLLSHHSLLPSDREDNNGDRPNVGNISTNFDSLRGASFHHRHHCEFAREQKKFNQFHQGISHCDIWPNFTFEFQFQFQFQFQCKSNAIANTNINGKDNDDDANDDNANDDNANDNDNDNDANTNINTNANTNANANANANTNTNHKNTSPNSNSNSNLNLNLLLSPNTNSNSVFNLSGHINVNVNAGMDMN</sequence>
<evidence type="ECO:0000313" key="3">
    <source>
        <dbReference type="Proteomes" id="UP000023152"/>
    </source>
</evidence>